<name>A0A6J6MEQ1_9ZZZZ</name>
<feature type="transmembrane region" description="Helical" evidence="2">
    <location>
        <begin position="33"/>
        <end position="54"/>
    </location>
</feature>
<evidence type="ECO:0000256" key="1">
    <source>
        <dbReference type="SAM" id="MobiDB-lite"/>
    </source>
</evidence>
<accession>A0A6J6MEQ1</accession>
<dbReference type="EMBL" id="CAEZWR010000150">
    <property type="protein sequence ID" value="CAB4672700.1"/>
    <property type="molecule type" value="Genomic_DNA"/>
</dbReference>
<keyword evidence="2" id="KW-1133">Transmembrane helix</keyword>
<evidence type="ECO:0000313" key="3">
    <source>
        <dbReference type="EMBL" id="CAB4672700.1"/>
    </source>
</evidence>
<gene>
    <name evidence="3" type="ORF">UFOPK2282_01168</name>
</gene>
<keyword evidence="2" id="KW-0472">Membrane</keyword>
<sequence length="60" mass="6139">MLVVDDQSGANVGNGDAQAANGDDSSGLTGQKVVVLVGIVVMLLLVGAGLFVSARRRRRD</sequence>
<protein>
    <submittedName>
        <fullName evidence="3">Unannotated protein</fullName>
    </submittedName>
</protein>
<evidence type="ECO:0000256" key="2">
    <source>
        <dbReference type="SAM" id="Phobius"/>
    </source>
</evidence>
<dbReference type="NCBIfam" id="TIGR01167">
    <property type="entry name" value="LPXTG_anchor"/>
    <property type="match status" value="1"/>
</dbReference>
<reference evidence="3" key="1">
    <citation type="submission" date="2020-05" db="EMBL/GenBank/DDBJ databases">
        <authorList>
            <person name="Chiriac C."/>
            <person name="Salcher M."/>
            <person name="Ghai R."/>
            <person name="Kavagutti S V."/>
        </authorList>
    </citation>
    <scope>NUCLEOTIDE SEQUENCE</scope>
</reference>
<keyword evidence="2" id="KW-0812">Transmembrane</keyword>
<feature type="region of interest" description="Disordered" evidence="1">
    <location>
        <begin position="1"/>
        <end position="28"/>
    </location>
</feature>
<organism evidence="3">
    <name type="scientific">freshwater metagenome</name>
    <dbReference type="NCBI Taxonomy" id="449393"/>
    <lineage>
        <taxon>unclassified sequences</taxon>
        <taxon>metagenomes</taxon>
        <taxon>ecological metagenomes</taxon>
    </lineage>
</organism>
<proteinExistence type="predicted"/>
<dbReference type="AlphaFoldDB" id="A0A6J6MEQ1"/>